<keyword evidence="1" id="KW-1133">Transmembrane helix</keyword>
<evidence type="ECO:0000256" key="1">
    <source>
        <dbReference type="SAM" id="Phobius"/>
    </source>
</evidence>
<organism evidence="2 3">
    <name type="scientific">Streptomyces thermospinosisporus</name>
    <dbReference type="NCBI Taxonomy" id="161482"/>
    <lineage>
        <taxon>Bacteria</taxon>
        <taxon>Bacillati</taxon>
        <taxon>Actinomycetota</taxon>
        <taxon>Actinomycetes</taxon>
        <taxon>Kitasatosporales</taxon>
        <taxon>Streptomycetaceae</taxon>
        <taxon>Streptomyces</taxon>
    </lineage>
</organism>
<dbReference type="EMBL" id="BAAAIZ010000151">
    <property type="protein sequence ID" value="GAA1436311.1"/>
    <property type="molecule type" value="Genomic_DNA"/>
</dbReference>
<sequence length="65" mass="7150">MVTHIWNPLSSTAAATRELFGTPVGGGDSWVEQHALLMAGLWPVMLTVLFLAVAVAVRRFQRLCR</sequence>
<gene>
    <name evidence="2" type="ORF">GCM10009601_63430</name>
</gene>
<feature type="transmembrane region" description="Helical" evidence="1">
    <location>
        <begin position="35"/>
        <end position="57"/>
    </location>
</feature>
<reference evidence="2 3" key="1">
    <citation type="journal article" date="2019" name="Int. J. Syst. Evol. Microbiol.">
        <title>The Global Catalogue of Microorganisms (GCM) 10K type strain sequencing project: providing services to taxonomists for standard genome sequencing and annotation.</title>
        <authorList>
            <consortium name="The Broad Institute Genomics Platform"/>
            <consortium name="The Broad Institute Genome Sequencing Center for Infectious Disease"/>
            <person name="Wu L."/>
            <person name="Ma J."/>
        </authorList>
    </citation>
    <scope>NUCLEOTIDE SEQUENCE [LARGE SCALE GENOMIC DNA]</scope>
    <source>
        <strain evidence="2 3">JCM 11756</strain>
    </source>
</reference>
<keyword evidence="3" id="KW-1185">Reference proteome</keyword>
<accession>A0ABN1Z7V3</accession>
<comment type="caution">
    <text evidence="2">The sequence shown here is derived from an EMBL/GenBank/DDBJ whole genome shotgun (WGS) entry which is preliminary data.</text>
</comment>
<evidence type="ECO:0000313" key="3">
    <source>
        <dbReference type="Proteomes" id="UP001500973"/>
    </source>
</evidence>
<protein>
    <recommendedName>
        <fullName evidence="4">ABC transporter permease</fullName>
    </recommendedName>
</protein>
<evidence type="ECO:0008006" key="4">
    <source>
        <dbReference type="Google" id="ProtNLM"/>
    </source>
</evidence>
<keyword evidence="1" id="KW-0812">Transmembrane</keyword>
<name>A0ABN1Z7V3_9ACTN</name>
<keyword evidence="1" id="KW-0472">Membrane</keyword>
<proteinExistence type="predicted"/>
<dbReference type="Proteomes" id="UP001500973">
    <property type="component" value="Unassembled WGS sequence"/>
</dbReference>
<evidence type="ECO:0000313" key="2">
    <source>
        <dbReference type="EMBL" id="GAA1436311.1"/>
    </source>
</evidence>